<reference evidence="1" key="1">
    <citation type="submission" date="2019-08" db="EMBL/GenBank/DDBJ databases">
        <authorList>
            <person name="Kucharzyk K."/>
            <person name="Murdoch R.W."/>
            <person name="Higgins S."/>
            <person name="Loffler F."/>
        </authorList>
    </citation>
    <scope>NUCLEOTIDE SEQUENCE</scope>
</reference>
<protein>
    <submittedName>
        <fullName evidence="1">Uncharacterized protein</fullName>
    </submittedName>
</protein>
<organism evidence="1">
    <name type="scientific">bioreactor metagenome</name>
    <dbReference type="NCBI Taxonomy" id="1076179"/>
    <lineage>
        <taxon>unclassified sequences</taxon>
        <taxon>metagenomes</taxon>
        <taxon>ecological metagenomes</taxon>
    </lineage>
</organism>
<proteinExistence type="predicted"/>
<dbReference type="AlphaFoldDB" id="A0A645CH82"/>
<sequence>MESDPCNKSGNNISVYVHFSIVDPYILKSILQVVVYRIHHIIAGCPWLIQIIQIYIGYYVVIIGNIAISEDQFGIFHCPEKPTNPHPMGILFLG</sequence>
<accession>A0A645CH82</accession>
<dbReference type="EMBL" id="VSSQ01027194">
    <property type="protein sequence ID" value="MPM76303.1"/>
    <property type="molecule type" value="Genomic_DNA"/>
</dbReference>
<gene>
    <name evidence="1" type="ORF">SDC9_123301</name>
</gene>
<comment type="caution">
    <text evidence="1">The sequence shown here is derived from an EMBL/GenBank/DDBJ whole genome shotgun (WGS) entry which is preliminary data.</text>
</comment>
<evidence type="ECO:0000313" key="1">
    <source>
        <dbReference type="EMBL" id="MPM76303.1"/>
    </source>
</evidence>
<name>A0A645CH82_9ZZZZ</name>